<accession>A0A1W0X4U2</accession>
<organism evidence="3 4">
    <name type="scientific">Hypsibius exemplaris</name>
    <name type="common">Freshwater tardigrade</name>
    <dbReference type="NCBI Taxonomy" id="2072580"/>
    <lineage>
        <taxon>Eukaryota</taxon>
        <taxon>Metazoa</taxon>
        <taxon>Ecdysozoa</taxon>
        <taxon>Tardigrada</taxon>
        <taxon>Eutardigrada</taxon>
        <taxon>Parachela</taxon>
        <taxon>Hypsibioidea</taxon>
        <taxon>Hypsibiidae</taxon>
        <taxon>Hypsibius</taxon>
    </lineage>
</organism>
<name>A0A1W0X4U2_HYPEX</name>
<keyword evidence="2" id="KW-1133">Transmembrane helix</keyword>
<evidence type="ECO:0000256" key="1">
    <source>
        <dbReference type="SAM" id="MobiDB-lite"/>
    </source>
</evidence>
<proteinExistence type="predicted"/>
<sequence>MDNLRQDNMRLQRLVSVKRRSLSSERKSPHDGGARSTPSESGIGDDESPTFDARRIAVRVVTVQNDLHRIRVGRSLNRVGQDQSLNAVGTVRQSGETPLQGSRDSALDVLVFQKLDPKTGSEPAHPRSVTEHKRRDRVRTSGSGKSFLARKIAQHLVLDVTISFLFIIHIFCVGFCFANNPSPSGFLSRYLRPEIIEHENVKSVCCDSALTNVIEWIRSVAPRERLPGEAQLGGLDLGPLRFLDCPMKVRKSQEVVHRSVELTPGALHLDAVKEGYRCTRRTRCWEEPARMDQETYLAPQSPAGEDPGDSLLSSDPAE</sequence>
<dbReference type="OrthoDB" id="2161974at2759"/>
<feature type="region of interest" description="Disordered" evidence="1">
    <location>
        <begin position="1"/>
        <end position="50"/>
    </location>
</feature>
<dbReference type="AlphaFoldDB" id="A0A1W0X4U2"/>
<evidence type="ECO:0000256" key="2">
    <source>
        <dbReference type="SAM" id="Phobius"/>
    </source>
</evidence>
<gene>
    <name evidence="3" type="ORF">BV898_03641</name>
</gene>
<dbReference type="Proteomes" id="UP000192578">
    <property type="component" value="Unassembled WGS sequence"/>
</dbReference>
<feature type="compositionally biased region" description="Basic and acidic residues" evidence="1">
    <location>
        <begin position="117"/>
        <end position="133"/>
    </location>
</feature>
<dbReference type="EMBL" id="MTYJ01000017">
    <property type="protein sequence ID" value="OQV22468.1"/>
    <property type="molecule type" value="Genomic_DNA"/>
</dbReference>
<keyword evidence="2" id="KW-0812">Transmembrane</keyword>
<keyword evidence="4" id="KW-1185">Reference proteome</keyword>
<reference evidence="4" key="1">
    <citation type="submission" date="2017-01" db="EMBL/GenBank/DDBJ databases">
        <title>Comparative genomics of anhydrobiosis in the tardigrade Hypsibius dujardini.</title>
        <authorList>
            <person name="Yoshida Y."/>
            <person name="Koutsovoulos G."/>
            <person name="Laetsch D."/>
            <person name="Stevens L."/>
            <person name="Kumar S."/>
            <person name="Horikawa D."/>
            <person name="Ishino K."/>
            <person name="Komine S."/>
            <person name="Tomita M."/>
            <person name="Blaxter M."/>
            <person name="Arakawa K."/>
        </authorList>
    </citation>
    <scope>NUCLEOTIDE SEQUENCE [LARGE SCALE GENOMIC DNA]</scope>
    <source>
        <strain evidence="4">Z151</strain>
    </source>
</reference>
<keyword evidence="2" id="KW-0472">Membrane</keyword>
<feature type="transmembrane region" description="Helical" evidence="2">
    <location>
        <begin position="156"/>
        <end position="178"/>
    </location>
</feature>
<protein>
    <submittedName>
        <fullName evidence="3">Uncharacterized protein</fullName>
    </submittedName>
</protein>
<feature type="region of interest" description="Disordered" evidence="1">
    <location>
        <begin position="290"/>
        <end position="318"/>
    </location>
</feature>
<feature type="region of interest" description="Disordered" evidence="1">
    <location>
        <begin position="117"/>
        <end position="142"/>
    </location>
</feature>
<feature type="compositionally biased region" description="Basic and acidic residues" evidence="1">
    <location>
        <begin position="1"/>
        <end position="10"/>
    </location>
</feature>
<evidence type="ECO:0000313" key="3">
    <source>
        <dbReference type="EMBL" id="OQV22468.1"/>
    </source>
</evidence>
<comment type="caution">
    <text evidence="3">The sequence shown here is derived from an EMBL/GenBank/DDBJ whole genome shotgun (WGS) entry which is preliminary data.</text>
</comment>
<evidence type="ECO:0000313" key="4">
    <source>
        <dbReference type="Proteomes" id="UP000192578"/>
    </source>
</evidence>
<feature type="compositionally biased region" description="Basic and acidic residues" evidence="1">
    <location>
        <begin position="22"/>
        <end position="33"/>
    </location>
</feature>